<evidence type="ECO:0000313" key="3">
    <source>
        <dbReference type="Proteomes" id="UP000287166"/>
    </source>
</evidence>
<dbReference type="InParanoid" id="A0A401GCU5"/>
<dbReference type="OrthoDB" id="2159786at2759"/>
<keyword evidence="3" id="KW-1185">Reference proteome</keyword>
<dbReference type="Proteomes" id="UP000287166">
    <property type="component" value="Unassembled WGS sequence"/>
</dbReference>
<proteinExistence type="predicted"/>
<dbReference type="AlphaFoldDB" id="A0A401GCU5"/>
<protein>
    <submittedName>
        <fullName evidence="2">Uncharacterized protein</fullName>
    </submittedName>
</protein>
<dbReference type="STRING" id="139825.A0A401GCU5"/>
<gene>
    <name evidence="2" type="ORF">SCP_0212100</name>
</gene>
<reference evidence="2 3" key="1">
    <citation type="journal article" date="2018" name="Sci. Rep.">
        <title>Genome sequence of the cauliflower mushroom Sparassis crispa (Hanabiratake) and its association with beneficial usage.</title>
        <authorList>
            <person name="Kiyama R."/>
            <person name="Furutani Y."/>
            <person name="Kawaguchi K."/>
            <person name="Nakanishi T."/>
        </authorList>
    </citation>
    <scope>NUCLEOTIDE SEQUENCE [LARGE SCALE GENOMIC DNA]</scope>
</reference>
<evidence type="ECO:0000313" key="2">
    <source>
        <dbReference type="EMBL" id="GBE80008.1"/>
    </source>
</evidence>
<dbReference type="RefSeq" id="XP_027610921.1">
    <property type="nucleotide sequence ID" value="XM_027755120.1"/>
</dbReference>
<dbReference type="EMBL" id="BFAD01000002">
    <property type="protein sequence ID" value="GBE80008.1"/>
    <property type="molecule type" value="Genomic_DNA"/>
</dbReference>
<comment type="caution">
    <text evidence="2">The sequence shown here is derived from an EMBL/GenBank/DDBJ whole genome shotgun (WGS) entry which is preliminary data.</text>
</comment>
<name>A0A401GCU5_9APHY</name>
<feature type="region of interest" description="Disordered" evidence="1">
    <location>
        <begin position="139"/>
        <end position="174"/>
    </location>
</feature>
<dbReference type="GeneID" id="38776925"/>
<evidence type="ECO:0000256" key="1">
    <source>
        <dbReference type="SAM" id="MobiDB-lite"/>
    </source>
</evidence>
<organism evidence="2 3">
    <name type="scientific">Sparassis crispa</name>
    <dbReference type="NCBI Taxonomy" id="139825"/>
    <lineage>
        <taxon>Eukaryota</taxon>
        <taxon>Fungi</taxon>
        <taxon>Dikarya</taxon>
        <taxon>Basidiomycota</taxon>
        <taxon>Agaricomycotina</taxon>
        <taxon>Agaricomycetes</taxon>
        <taxon>Polyporales</taxon>
        <taxon>Sparassidaceae</taxon>
        <taxon>Sparassis</taxon>
    </lineage>
</organism>
<feature type="compositionally biased region" description="Polar residues" evidence="1">
    <location>
        <begin position="139"/>
        <end position="150"/>
    </location>
</feature>
<accession>A0A401GCU5</accession>
<sequence length="174" mass="19489">MWKTALLLLGAQAEDGMDADDTRINFLTTMMRQHADERESILKELVLQLIHAGQYRKALDELELFLPSLPYQDNPVLHVYAGLICLYLAQPKANALIADELSDESGWNAGLLREAQGHFERAKAIDADNTVATTFLEQLPTITNPAQPDRTTPESDDEDVTVDDAGQRRKRIKT</sequence>